<dbReference type="Proteomes" id="UP001385499">
    <property type="component" value="Unassembled WGS sequence"/>
</dbReference>
<evidence type="ECO:0000259" key="2">
    <source>
        <dbReference type="Pfam" id="PF21742"/>
    </source>
</evidence>
<gene>
    <name evidence="3" type="ORF">V6575_11955</name>
</gene>
<keyword evidence="1" id="KW-0812">Transmembrane</keyword>
<protein>
    <submittedName>
        <fullName evidence="3">DUF6868 family protein</fullName>
    </submittedName>
</protein>
<dbReference type="RefSeq" id="WP_340274570.1">
    <property type="nucleotide sequence ID" value="NZ_JBAKIA010000006.1"/>
</dbReference>
<organism evidence="3 4">
    <name type="scientific">Roseibium algae</name>
    <dbReference type="NCBI Taxonomy" id="3123038"/>
    <lineage>
        <taxon>Bacteria</taxon>
        <taxon>Pseudomonadati</taxon>
        <taxon>Pseudomonadota</taxon>
        <taxon>Alphaproteobacteria</taxon>
        <taxon>Hyphomicrobiales</taxon>
        <taxon>Stappiaceae</taxon>
        <taxon>Roseibium</taxon>
    </lineage>
</organism>
<name>A0ABU8TKW7_9HYPH</name>
<proteinExistence type="predicted"/>
<comment type="caution">
    <text evidence="3">The sequence shown here is derived from an EMBL/GenBank/DDBJ whole genome shotgun (WGS) entry which is preliminary data.</text>
</comment>
<evidence type="ECO:0000256" key="1">
    <source>
        <dbReference type="SAM" id="Phobius"/>
    </source>
</evidence>
<keyword evidence="1" id="KW-1133">Transmembrane helix</keyword>
<sequence length="80" mass="9379">MTVEQLTQFIGWCSILNLTLLLFSTFIVISCSTWIRKIHASLFDLKEQDLSNSYFRYLAIYKILIITFNLVPYISLRLIA</sequence>
<feature type="transmembrane region" description="Helical" evidence="1">
    <location>
        <begin position="55"/>
        <end position="76"/>
    </location>
</feature>
<dbReference type="Pfam" id="PF21742">
    <property type="entry name" value="DUF6868"/>
    <property type="match status" value="1"/>
</dbReference>
<reference evidence="3 4" key="1">
    <citation type="submission" date="2024-02" db="EMBL/GenBank/DDBJ databases">
        <title>Roseibium algae sp. nov., isolated from marine alga (Grateloupia sp.), showing potential in myo-inositol conversion.</title>
        <authorList>
            <person name="Wang Y."/>
        </authorList>
    </citation>
    <scope>NUCLEOTIDE SEQUENCE [LARGE SCALE GENOMIC DNA]</scope>
    <source>
        <strain evidence="3 4">H3510</strain>
    </source>
</reference>
<evidence type="ECO:0000313" key="4">
    <source>
        <dbReference type="Proteomes" id="UP001385499"/>
    </source>
</evidence>
<dbReference type="EMBL" id="JBAKIA010000006">
    <property type="protein sequence ID" value="MEJ8474801.1"/>
    <property type="molecule type" value="Genomic_DNA"/>
</dbReference>
<feature type="domain" description="DUF6868" evidence="2">
    <location>
        <begin position="1"/>
        <end position="79"/>
    </location>
</feature>
<feature type="transmembrane region" description="Helical" evidence="1">
    <location>
        <begin position="12"/>
        <end position="35"/>
    </location>
</feature>
<keyword evidence="1" id="KW-0472">Membrane</keyword>
<keyword evidence="4" id="KW-1185">Reference proteome</keyword>
<dbReference type="InterPro" id="IPR049220">
    <property type="entry name" value="DUF6868"/>
</dbReference>
<accession>A0ABU8TKW7</accession>
<evidence type="ECO:0000313" key="3">
    <source>
        <dbReference type="EMBL" id="MEJ8474801.1"/>
    </source>
</evidence>